<dbReference type="Gene3D" id="1.25.40.880">
    <property type="entry name" value="Alkyl sulfatase, dimerisation domain"/>
    <property type="match status" value="1"/>
</dbReference>
<dbReference type="CDD" id="cd07710">
    <property type="entry name" value="arylsulfatase_Sdsa1-like_MBL-fold"/>
    <property type="match status" value="1"/>
</dbReference>
<dbReference type="InterPro" id="IPR036866">
    <property type="entry name" value="RibonucZ/Hydroxyglut_hydro"/>
</dbReference>
<protein>
    <submittedName>
        <fullName evidence="3">MBL fold metallo-hydrolase</fullName>
    </submittedName>
</protein>
<dbReference type="Gene3D" id="3.60.15.30">
    <property type="entry name" value="Metallo-beta-lactamase domain"/>
    <property type="match status" value="1"/>
</dbReference>
<reference evidence="3" key="1">
    <citation type="submission" date="2022-01" db="EMBL/GenBank/DDBJ databases">
        <title>Whole genome-based taxonomy of the Shewanellaceae.</title>
        <authorList>
            <person name="Martin-Rodriguez A.J."/>
        </authorList>
    </citation>
    <scope>NUCLEOTIDE SEQUENCE</scope>
    <source>
        <strain evidence="3">DSM 23803</strain>
    </source>
</reference>
<dbReference type="RefSeq" id="WP_188923423.1">
    <property type="nucleotide sequence ID" value="NZ_BMQI01000001.1"/>
</dbReference>
<feature type="domain" description="Metallo-beta-lactamase" evidence="2">
    <location>
        <begin position="169"/>
        <end position="391"/>
    </location>
</feature>
<dbReference type="GO" id="GO:0046983">
    <property type="term" value="F:protein dimerization activity"/>
    <property type="evidence" value="ECO:0007669"/>
    <property type="project" value="InterPro"/>
</dbReference>
<dbReference type="GO" id="GO:0018741">
    <property type="term" value="F:linear primary-alkylsulfatase activity"/>
    <property type="evidence" value="ECO:0007669"/>
    <property type="project" value="InterPro"/>
</dbReference>
<dbReference type="PANTHER" id="PTHR43223">
    <property type="entry name" value="ALKYL/ARYL-SULFATASE"/>
    <property type="match status" value="1"/>
</dbReference>
<dbReference type="AlphaFoldDB" id="A0A9X1Z340"/>
<dbReference type="Proteomes" id="UP001139408">
    <property type="component" value="Unassembled WGS sequence"/>
</dbReference>
<comment type="caution">
    <text evidence="3">The sequence shown here is derived from an EMBL/GenBank/DDBJ whole genome shotgun (WGS) entry which is preliminary data.</text>
</comment>
<dbReference type="PANTHER" id="PTHR43223:SF2">
    <property type="entry name" value="METALLO-BETA-LACTAMASE DOMAIN-CONTAINING PROTEIN"/>
    <property type="match status" value="1"/>
</dbReference>
<dbReference type="SUPFAM" id="SSF56281">
    <property type="entry name" value="Metallo-hydrolase/oxidoreductase"/>
    <property type="match status" value="1"/>
</dbReference>
<evidence type="ECO:0000313" key="4">
    <source>
        <dbReference type="Proteomes" id="UP001139408"/>
    </source>
</evidence>
<dbReference type="Pfam" id="PF14863">
    <property type="entry name" value="Alkyl_sulf_dimr"/>
    <property type="match status" value="1"/>
</dbReference>
<keyword evidence="4" id="KW-1185">Reference proteome</keyword>
<feature type="chain" id="PRO_5040883442" evidence="1">
    <location>
        <begin position="20"/>
        <end position="688"/>
    </location>
</feature>
<gene>
    <name evidence="3" type="ORF">L2749_00790</name>
</gene>
<evidence type="ECO:0000256" key="1">
    <source>
        <dbReference type="SAM" id="SignalP"/>
    </source>
</evidence>
<dbReference type="Pfam" id="PF00753">
    <property type="entry name" value="Lactamase_B"/>
    <property type="match status" value="1"/>
</dbReference>
<keyword evidence="1" id="KW-0732">Signal</keyword>
<dbReference type="InterPro" id="IPR044097">
    <property type="entry name" value="Bds1/SdsA1_MBL-fold"/>
</dbReference>
<dbReference type="EMBL" id="JAKILJ010000001">
    <property type="protein sequence ID" value="MCL1103807.1"/>
    <property type="molecule type" value="Genomic_DNA"/>
</dbReference>
<dbReference type="InterPro" id="IPR038536">
    <property type="entry name" value="Alkyl/aryl-sulf_dimr_sf"/>
</dbReference>
<name>A0A9X1Z340_9GAMM</name>
<dbReference type="InterPro" id="IPR029228">
    <property type="entry name" value="Alkyl_sulf_dimr"/>
</dbReference>
<accession>A0A9X1Z340</accession>
<dbReference type="SMART" id="SM00849">
    <property type="entry name" value="Lactamase_B"/>
    <property type="match status" value="1"/>
</dbReference>
<evidence type="ECO:0000313" key="3">
    <source>
        <dbReference type="EMBL" id="MCL1103807.1"/>
    </source>
</evidence>
<dbReference type="InterPro" id="IPR001279">
    <property type="entry name" value="Metallo-B-lactamas"/>
</dbReference>
<organism evidence="3 4">
    <name type="scientific">Shewanella algicola</name>
    <dbReference type="NCBI Taxonomy" id="640633"/>
    <lineage>
        <taxon>Bacteria</taxon>
        <taxon>Pseudomonadati</taxon>
        <taxon>Pseudomonadota</taxon>
        <taxon>Gammaproteobacteria</taxon>
        <taxon>Alteromonadales</taxon>
        <taxon>Shewanellaceae</taxon>
        <taxon>Shewanella</taxon>
    </lineage>
</organism>
<proteinExistence type="predicted"/>
<feature type="signal peptide" evidence="1">
    <location>
        <begin position="1"/>
        <end position="19"/>
    </location>
</feature>
<dbReference type="InterPro" id="IPR052195">
    <property type="entry name" value="Bact_Alkyl/Aryl-Sulfatase"/>
</dbReference>
<dbReference type="GO" id="GO:0018909">
    <property type="term" value="P:dodecyl sulfate metabolic process"/>
    <property type="evidence" value="ECO:0007669"/>
    <property type="project" value="InterPro"/>
</dbReference>
<sequence>MKKNLLAVAIGLVSLTANAQQHNHFTLGETLQVNGHSHVEVKHDDDSIAGYIAATQVHNHDTRGYPKDLDVFIAGSPENALVKVDFKSGTHAKDNYKVLKDLKSTVNLPEVIWSADYNIFESEDEAKLRNSNIQASDSVHPELKRMHGIMKPTIYKLSDRVYQIYGFEMTNSTIVVGDTGLIAFDTHYSNEIAEVAIEKFREATGIDLPFHTIIYSHHHPDQLSGTGAYVTPEQVTAGEINVIAHEKLFEMFALESGFLSPLMSHRGMYAFGAPLEVGAEGYVGQGIGYVPKEVYDPRTTFTAKPNITIDDQQIMVIDGVEMELFHVPGESSDHIAIYMPENGEMLLGDSIQGETIPNVYTIRGAQYRDMEEWKDSVDRMRSYHAKSFTNHHGRPVTGEDYVESVFSVWRDSLQYQYDETIRLMNKGMTRDEIELHITLPEHINDHEYHRPLRGSVEQNVRNIYNGYMGWYQGDPTEFAKPNFEDRAELYVEALGGRDNIYETAEKAFKAGNYGWTMDITTWAVRANPEDQQMKQLKADAMKQWGYSQSTPGWRNWALTGAMELENGAFVMSDMMINLSENTMDEMEMDDLFKILRTRLNSEKLSSTPEDTLLTNVILDGVDYTFGIRSGVMVHELGHSAGNLPKVISRKAFYDLFFFNTLTTEEPVLKVLIEHIESPYGKQVPIVTR</sequence>
<evidence type="ECO:0000259" key="2">
    <source>
        <dbReference type="SMART" id="SM00849"/>
    </source>
</evidence>